<dbReference type="Proteomes" id="UP000803844">
    <property type="component" value="Unassembled WGS sequence"/>
</dbReference>
<feature type="domain" description="Chromo" evidence="14">
    <location>
        <begin position="25"/>
        <end position="71"/>
    </location>
</feature>
<dbReference type="GO" id="GO:0035267">
    <property type="term" value="C:NuA4 histone acetyltransferase complex"/>
    <property type="evidence" value="ECO:0007669"/>
    <property type="project" value="TreeGrafter"/>
</dbReference>
<dbReference type="CDD" id="cd18983">
    <property type="entry name" value="CBD_MSL3_like"/>
    <property type="match status" value="1"/>
</dbReference>
<dbReference type="PROSITE" id="PS51640">
    <property type="entry name" value="MRG"/>
    <property type="match status" value="1"/>
</dbReference>
<feature type="region of interest" description="Disordered" evidence="13">
    <location>
        <begin position="83"/>
        <end position="127"/>
    </location>
</feature>
<dbReference type="GO" id="GO:0006355">
    <property type="term" value="P:regulation of DNA-templated transcription"/>
    <property type="evidence" value="ECO:0007669"/>
    <property type="project" value="InterPro"/>
</dbReference>
<organism evidence="15 16">
    <name type="scientific">Cryphonectria parasitica (strain ATCC 38755 / EP155)</name>
    <dbReference type="NCBI Taxonomy" id="660469"/>
    <lineage>
        <taxon>Eukaryota</taxon>
        <taxon>Fungi</taxon>
        <taxon>Dikarya</taxon>
        <taxon>Ascomycota</taxon>
        <taxon>Pezizomycotina</taxon>
        <taxon>Sordariomycetes</taxon>
        <taxon>Sordariomycetidae</taxon>
        <taxon>Diaporthales</taxon>
        <taxon>Cryphonectriaceae</taxon>
        <taxon>Cryphonectria-Endothia species complex</taxon>
        <taxon>Cryphonectria</taxon>
    </lineage>
</organism>
<evidence type="ECO:0000256" key="3">
    <source>
        <dbReference type="ARBA" id="ARBA00011353"/>
    </source>
</evidence>
<evidence type="ECO:0000256" key="4">
    <source>
        <dbReference type="ARBA" id="ARBA00018505"/>
    </source>
</evidence>
<evidence type="ECO:0000256" key="9">
    <source>
        <dbReference type="ARBA" id="ARBA00023204"/>
    </source>
</evidence>
<evidence type="ECO:0000256" key="11">
    <source>
        <dbReference type="ARBA" id="ARBA00057322"/>
    </source>
</evidence>
<comment type="subunit">
    <text evidence="3">Component of the NuA4 histone acetyltransferase complex.</text>
</comment>
<dbReference type="PANTHER" id="PTHR10880">
    <property type="entry name" value="MORTALITY FACTOR 4-LIKE PROTEIN"/>
    <property type="match status" value="1"/>
</dbReference>
<dbReference type="Gene3D" id="1.10.274.30">
    <property type="entry name" value="MRG domain"/>
    <property type="match status" value="1"/>
</dbReference>
<gene>
    <name evidence="15" type="ORF">M406DRAFT_345865</name>
</gene>
<dbReference type="GO" id="GO:0006281">
    <property type="term" value="P:DNA repair"/>
    <property type="evidence" value="ECO:0007669"/>
    <property type="project" value="UniProtKB-KW"/>
</dbReference>
<evidence type="ECO:0000256" key="8">
    <source>
        <dbReference type="ARBA" id="ARBA00023163"/>
    </source>
</evidence>
<dbReference type="PANTHER" id="PTHR10880:SF15">
    <property type="entry name" value="MSL COMPLEX SUBUNIT 3"/>
    <property type="match status" value="1"/>
</dbReference>
<dbReference type="Gene3D" id="2.30.30.140">
    <property type="match status" value="1"/>
</dbReference>
<evidence type="ECO:0000256" key="13">
    <source>
        <dbReference type="SAM" id="MobiDB-lite"/>
    </source>
</evidence>
<comment type="similarity">
    <text evidence="2">Belongs to the MRG family.</text>
</comment>
<dbReference type="InterPro" id="IPR053820">
    <property type="entry name" value="MSL3_chromo-like"/>
</dbReference>
<dbReference type="OrthoDB" id="124855at2759"/>
<dbReference type="RefSeq" id="XP_040776411.1">
    <property type="nucleotide sequence ID" value="XM_040922125.1"/>
</dbReference>
<comment type="function">
    <text evidence="11">Involved in deacetylation of histones, chromatin assembly and chromosome segregation. May act as a transcriptional oscillator, directing histone deacetylases to specific chromosomal domains. Component of the NuA4 histone acetyltransferase complex which is involved in transcriptional activation of selected genes principally by acetylation of nucleosomal histone H4 and H2A. The NuA4 complex is also involved in DNA repair.</text>
</comment>
<evidence type="ECO:0000313" key="15">
    <source>
        <dbReference type="EMBL" id="KAF3765450.1"/>
    </source>
</evidence>
<keyword evidence="6" id="KW-0156">Chromatin regulator</keyword>
<name>A0A9P4Y3H3_CRYP1</name>
<keyword evidence="9" id="KW-0234">DNA repair</keyword>
<dbReference type="FunFam" id="2.30.30.140:FF:000149">
    <property type="entry name" value="WGS project CABT00000000 data, contig 2.3"/>
    <property type="match status" value="1"/>
</dbReference>
<feature type="compositionally biased region" description="Basic residues" evidence="13">
    <location>
        <begin position="85"/>
        <end position="96"/>
    </location>
</feature>
<evidence type="ECO:0000313" key="16">
    <source>
        <dbReference type="Proteomes" id="UP000803844"/>
    </source>
</evidence>
<evidence type="ECO:0000256" key="7">
    <source>
        <dbReference type="ARBA" id="ARBA00023015"/>
    </source>
</evidence>
<protein>
    <recommendedName>
        <fullName evidence="4">Chromatin modification-related protein EAF3</fullName>
    </recommendedName>
    <alternativeName>
        <fullName evidence="12">Chromatin modification-related protein eaf3</fullName>
    </alternativeName>
</protein>
<keyword evidence="5" id="KW-0227">DNA damage</keyword>
<evidence type="ECO:0000256" key="2">
    <source>
        <dbReference type="ARBA" id="ARBA00009093"/>
    </source>
</evidence>
<evidence type="ECO:0000256" key="6">
    <source>
        <dbReference type="ARBA" id="ARBA00022853"/>
    </source>
</evidence>
<dbReference type="GeneID" id="63839254"/>
<dbReference type="InterPro" id="IPR008676">
    <property type="entry name" value="MRG"/>
</dbReference>
<dbReference type="GO" id="GO:0006338">
    <property type="term" value="P:chromatin remodeling"/>
    <property type="evidence" value="ECO:0007669"/>
    <property type="project" value="UniProtKB-ARBA"/>
</dbReference>
<evidence type="ECO:0000256" key="1">
    <source>
        <dbReference type="ARBA" id="ARBA00004123"/>
    </source>
</evidence>
<dbReference type="InterPro" id="IPR026541">
    <property type="entry name" value="MRG_dom"/>
</dbReference>
<keyword evidence="10" id="KW-0539">Nucleus</keyword>
<evidence type="ECO:0000256" key="12">
    <source>
        <dbReference type="ARBA" id="ARBA00072864"/>
    </source>
</evidence>
<keyword evidence="16" id="KW-1185">Reference proteome</keyword>
<dbReference type="SMART" id="SM00298">
    <property type="entry name" value="CHROMO"/>
    <property type="match status" value="1"/>
</dbReference>
<dbReference type="Pfam" id="PF05712">
    <property type="entry name" value="MRG"/>
    <property type="match status" value="1"/>
</dbReference>
<dbReference type="FunFam" id="1.10.274.30:FF:000004">
    <property type="entry name" value="Putative Chromatin modification-related protein eaf3"/>
    <property type="match status" value="1"/>
</dbReference>
<dbReference type="InterPro" id="IPR016197">
    <property type="entry name" value="Chromo-like_dom_sf"/>
</dbReference>
<proteinExistence type="inferred from homology"/>
<sequence length="314" mass="36598">MAPTKTQNAPYSKDEKVLCFHHEMLYEAKILEIQPSDDGLYLYKIHYKGWKASWDDWVPQDRIRKFNDENRELAKQLMDQARANMQKHSKPAKKAALKNGSDFSSARGSEERTGGAATASGRGPRRTRDFDMELEDSFHSKPSIKLWFPDHLKGLLVDDWENVTKNQQLVELPHKKATVEKILQDYLDYEKPCRAGDDTQIDILEETISGLREYFDKALGRILLYRFERLQYAEQLKEWNGEQGPSTTYGAEHLSRLLVSLPELITQTNMDLQSVTRLREELVKFTNWLCKNYETYFLDEYMVPGTEYVEKARG</sequence>
<dbReference type="InterPro" id="IPR000953">
    <property type="entry name" value="Chromo/chromo_shadow_dom"/>
</dbReference>
<comment type="caution">
    <text evidence="15">The sequence shown here is derived from an EMBL/GenBank/DDBJ whole genome shotgun (WGS) entry which is preliminary data.</text>
</comment>
<evidence type="ECO:0000256" key="5">
    <source>
        <dbReference type="ARBA" id="ARBA00022763"/>
    </source>
</evidence>
<dbReference type="SUPFAM" id="SSF54160">
    <property type="entry name" value="Chromo domain-like"/>
    <property type="match status" value="1"/>
</dbReference>
<keyword evidence="7" id="KW-0805">Transcription regulation</keyword>
<evidence type="ECO:0000256" key="10">
    <source>
        <dbReference type="ARBA" id="ARBA00023242"/>
    </source>
</evidence>
<accession>A0A9P4Y3H3</accession>
<dbReference type="EMBL" id="MU032347">
    <property type="protein sequence ID" value="KAF3765450.1"/>
    <property type="molecule type" value="Genomic_DNA"/>
</dbReference>
<dbReference type="PIRSF" id="PIRSF038133">
    <property type="entry name" value="HAT_Nua4_EAF3/MRG15"/>
    <property type="match status" value="1"/>
</dbReference>
<comment type="subcellular location">
    <subcellularLocation>
        <location evidence="1">Nucleus</location>
    </subcellularLocation>
</comment>
<evidence type="ECO:0000259" key="14">
    <source>
        <dbReference type="SMART" id="SM00298"/>
    </source>
</evidence>
<dbReference type="InterPro" id="IPR038217">
    <property type="entry name" value="MRG_C_sf"/>
</dbReference>
<dbReference type="Pfam" id="PF22732">
    <property type="entry name" value="MSL3_chromo-like"/>
    <property type="match status" value="1"/>
</dbReference>
<keyword evidence="8" id="KW-0804">Transcription</keyword>
<reference evidence="15" key="1">
    <citation type="journal article" date="2020" name="Phytopathology">
        <title>Genome sequence of the chestnut blight fungus Cryphonectria parasitica EP155: A fundamental resource for an archetypical invasive plant pathogen.</title>
        <authorList>
            <person name="Crouch J.A."/>
            <person name="Dawe A."/>
            <person name="Aerts A."/>
            <person name="Barry K."/>
            <person name="Churchill A.C.L."/>
            <person name="Grimwood J."/>
            <person name="Hillman B."/>
            <person name="Milgroom M.G."/>
            <person name="Pangilinan J."/>
            <person name="Smith M."/>
            <person name="Salamov A."/>
            <person name="Schmutz J."/>
            <person name="Yadav J."/>
            <person name="Grigoriev I.V."/>
            <person name="Nuss D."/>
        </authorList>
    </citation>
    <scope>NUCLEOTIDE SEQUENCE</scope>
    <source>
        <strain evidence="15">EP155</strain>
    </source>
</reference>
<dbReference type="AlphaFoldDB" id="A0A9P4Y3H3"/>
<dbReference type="GO" id="GO:0032221">
    <property type="term" value="C:Rpd3S complex"/>
    <property type="evidence" value="ECO:0007669"/>
    <property type="project" value="TreeGrafter"/>
</dbReference>